<feature type="domain" description="OmpR/PhoB-type" evidence="4">
    <location>
        <begin position="1"/>
        <end position="104"/>
    </location>
</feature>
<keyword evidence="6" id="KW-1185">Reference proteome</keyword>
<dbReference type="Pfam" id="PF00486">
    <property type="entry name" value="Trans_reg_C"/>
    <property type="match status" value="1"/>
</dbReference>
<dbReference type="InterPro" id="IPR036388">
    <property type="entry name" value="WH-like_DNA-bd_sf"/>
</dbReference>
<evidence type="ECO:0000256" key="2">
    <source>
        <dbReference type="PROSITE-ProRule" id="PRU01091"/>
    </source>
</evidence>
<organism evidence="5 6">
    <name type="scientific">Tenebrionibacter intestinalis</name>
    <dbReference type="NCBI Taxonomy" id="2799638"/>
    <lineage>
        <taxon>Bacteria</taxon>
        <taxon>Pseudomonadati</taxon>
        <taxon>Pseudomonadota</taxon>
        <taxon>Gammaproteobacteria</taxon>
        <taxon>Enterobacterales</taxon>
        <taxon>Enterobacteriaceae</taxon>
        <taxon>Tenebrionibacter/Tenebrionicola group</taxon>
        <taxon>Tenebrionibacter</taxon>
    </lineage>
</organism>
<feature type="transmembrane region" description="Helical" evidence="3">
    <location>
        <begin position="146"/>
        <end position="168"/>
    </location>
</feature>
<reference evidence="5" key="1">
    <citation type="submission" date="2021-01" db="EMBL/GenBank/DDBJ databases">
        <title>Intestinitalea alba gen. nov., sp. nov., a novel genus of the family Enterobacteriaceae, isolated from the gut of the plastic-eating mealworm Tenebrio molitor L.</title>
        <authorList>
            <person name="Yang Y."/>
        </authorList>
    </citation>
    <scope>NUCLEOTIDE SEQUENCE</scope>
    <source>
        <strain evidence="5">BIT-L3</strain>
    </source>
</reference>
<dbReference type="InterPro" id="IPR016032">
    <property type="entry name" value="Sig_transdc_resp-reg_C-effctor"/>
</dbReference>
<keyword evidence="1 2" id="KW-0238">DNA-binding</keyword>
<gene>
    <name evidence="5" type="ORF">JJB97_06230</name>
</gene>
<keyword evidence="3" id="KW-1133">Transmembrane helix</keyword>
<feature type="DNA-binding region" description="OmpR/PhoB-type" evidence="2">
    <location>
        <begin position="1"/>
        <end position="104"/>
    </location>
</feature>
<dbReference type="GO" id="GO:0006355">
    <property type="term" value="P:regulation of DNA-templated transcription"/>
    <property type="evidence" value="ECO:0007669"/>
    <property type="project" value="InterPro"/>
</dbReference>
<dbReference type="PROSITE" id="PS51755">
    <property type="entry name" value="OMPR_PHOB"/>
    <property type="match status" value="1"/>
</dbReference>
<keyword evidence="3" id="KW-0812">Transmembrane</keyword>
<accession>A0A8K0XWU8</accession>
<comment type="caution">
    <text evidence="5">The sequence shown here is derived from an EMBL/GenBank/DDBJ whole genome shotgun (WGS) entry which is preliminary data.</text>
</comment>
<dbReference type="CDD" id="cd00383">
    <property type="entry name" value="trans_reg_C"/>
    <property type="match status" value="1"/>
</dbReference>
<dbReference type="GO" id="GO:0000160">
    <property type="term" value="P:phosphorelay signal transduction system"/>
    <property type="evidence" value="ECO:0007669"/>
    <property type="project" value="InterPro"/>
</dbReference>
<dbReference type="SMART" id="SM00862">
    <property type="entry name" value="Trans_reg_C"/>
    <property type="match status" value="1"/>
</dbReference>
<evidence type="ECO:0000313" key="6">
    <source>
        <dbReference type="Proteomes" id="UP000659047"/>
    </source>
</evidence>
<name>A0A8K0XWU8_9ENTR</name>
<dbReference type="RefSeq" id="WP_238713167.1">
    <property type="nucleotide sequence ID" value="NZ_JAEPBH010000012.1"/>
</dbReference>
<dbReference type="InterPro" id="IPR001867">
    <property type="entry name" value="OmpR/PhoB-type_DNA-bd"/>
</dbReference>
<dbReference type="AlphaFoldDB" id="A0A8K0XWU8"/>
<evidence type="ECO:0000256" key="1">
    <source>
        <dbReference type="ARBA" id="ARBA00023125"/>
    </source>
</evidence>
<evidence type="ECO:0000259" key="4">
    <source>
        <dbReference type="PROSITE" id="PS51755"/>
    </source>
</evidence>
<keyword evidence="3" id="KW-0472">Membrane</keyword>
<dbReference type="Proteomes" id="UP000659047">
    <property type="component" value="Unassembled WGS sequence"/>
</dbReference>
<evidence type="ECO:0000313" key="5">
    <source>
        <dbReference type="EMBL" id="MBK4714933.1"/>
    </source>
</evidence>
<dbReference type="GO" id="GO:0003677">
    <property type="term" value="F:DNA binding"/>
    <property type="evidence" value="ECO:0007669"/>
    <property type="project" value="UniProtKB-UniRule"/>
</dbReference>
<dbReference type="SUPFAM" id="SSF46894">
    <property type="entry name" value="C-terminal effector domain of the bipartite response regulators"/>
    <property type="match status" value="1"/>
</dbReference>
<evidence type="ECO:0000256" key="3">
    <source>
        <dbReference type="SAM" id="Phobius"/>
    </source>
</evidence>
<dbReference type="Gene3D" id="1.10.10.10">
    <property type="entry name" value="Winged helix-like DNA-binding domain superfamily/Winged helix DNA-binding domain"/>
    <property type="match status" value="1"/>
</dbReference>
<dbReference type="EMBL" id="JAEPBH010000012">
    <property type="protein sequence ID" value="MBK4714933.1"/>
    <property type="molecule type" value="Genomic_DNA"/>
</dbReference>
<proteinExistence type="predicted"/>
<sequence length="258" mass="29331">MRYILCDQVIFEPESNALYTVDNCEEVVTISNPARRLLELLILHQGESVRREEIFHKVWDEFGMVSSNNNLNHCVSKLRRMLRDFGIEDDVIITIPKLGFLLHKDISVCAVSDDGSAMPVFARLPASAIDGPEAPQVKHRIPYLRICFALCVGVVILLSMLCFGMLFYPHAENDIELGRVEGCNVLFYGENMDADKQRLIKQSVQHHIDRRAVTCRDGEYLLVYPQDKGPHLPQNAIRLHITHCALQQNSQTEVCSDI</sequence>
<protein>
    <submittedName>
        <fullName evidence="5">Winged helix-turn-helix domain-containing protein</fullName>
    </submittedName>
</protein>